<dbReference type="EMBL" id="CACRSL010000003">
    <property type="protein sequence ID" value="VYT05649.1"/>
    <property type="molecule type" value="Genomic_DNA"/>
</dbReference>
<protein>
    <submittedName>
        <fullName evidence="1">Uncharacterized protein</fullName>
    </submittedName>
</protein>
<name>A0A6N2TL43_9FIRM</name>
<organism evidence="1">
    <name type="scientific">uncultured Anaerotruncus sp</name>
    <dbReference type="NCBI Taxonomy" id="905011"/>
    <lineage>
        <taxon>Bacteria</taxon>
        <taxon>Bacillati</taxon>
        <taxon>Bacillota</taxon>
        <taxon>Clostridia</taxon>
        <taxon>Eubacteriales</taxon>
        <taxon>Oscillospiraceae</taxon>
        <taxon>Anaerotruncus</taxon>
        <taxon>environmental samples</taxon>
    </lineage>
</organism>
<proteinExistence type="predicted"/>
<evidence type="ECO:0000313" key="1">
    <source>
        <dbReference type="EMBL" id="VYT05649.1"/>
    </source>
</evidence>
<dbReference type="AlphaFoldDB" id="A0A6N2TL43"/>
<accession>A0A6N2TL43</accession>
<reference evidence="1" key="1">
    <citation type="submission" date="2019-11" db="EMBL/GenBank/DDBJ databases">
        <authorList>
            <person name="Feng L."/>
        </authorList>
    </citation>
    <scope>NUCLEOTIDE SEQUENCE</scope>
    <source>
        <strain evidence="1">AundefinedLFYP135</strain>
    </source>
</reference>
<gene>
    <name evidence="1" type="ORF">AULFYP135_01462</name>
</gene>
<sequence>MNNLNAANESDCQALSLLEQMGQFELVPSDTVYDFEDKSRFTKLSLSEAQKIHLSAAYQHFPSMVAAGTMAQAYIARFPEGLPHTLTALKQGGFGSMIQGKQGFVGSASFLPLTGQAIFLSVFTTMSVASGQYFLAKINSQLDVIQRRLGEILDFLYGDKKAELMSEISFTKYAFENYASIMAHEAQRAATITSLQSAKKVAMNDIEFYIHDLSSTVESQEKDLEKVLDKTEQIRDSLHLSLELYAMSSLMEVYYAQNFDSSFLQYVQQEVEGYIEKCETRMLSSFNLLRGKILGINKKPSLPLGKGEDSPALEQRSLELAESVSNSNTKALRELIANSLCAASQPTEYYLTADGNIYCKN</sequence>